<evidence type="ECO:0008006" key="4">
    <source>
        <dbReference type="Google" id="ProtNLM"/>
    </source>
</evidence>
<dbReference type="EMBL" id="KQ434786">
    <property type="protein sequence ID" value="KZC05110.1"/>
    <property type="molecule type" value="Genomic_DNA"/>
</dbReference>
<dbReference type="Gene3D" id="3.15.10.50">
    <property type="match status" value="2"/>
</dbReference>
<keyword evidence="1" id="KW-0812">Transmembrane</keyword>
<keyword evidence="1" id="KW-1133">Transmembrane helix</keyword>
<evidence type="ECO:0000313" key="3">
    <source>
        <dbReference type="Proteomes" id="UP000076502"/>
    </source>
</evidence>
<dbReference type="AlphaFoldDB" id="A0A154P1V3"/>
<proteinExistence type="predicted"/>
<protein>
    <recommendedName>
        <fullName evidence="4">Circadian clock-controlled protein</fullName>
    </recommendedName>
</protein>
<evidence type="ECO:0000256" key="1">
    <source>
        <dbReference type="SAM" id="Phobius"/>
    </source>
</evidence>
<keyword evidence="3" id="KW-1185">Reference proteome</keyword>
<name>A0A154P1V3_DUFNO</name>
<dbReference type="PANTHER" id="PTHR11008:SF29">
    <property type="entry name" value="IP17226P"/>
    <property type="match status" value="1"/>
</dbReference>
<organism evidence="2 3">
    <name type="scientific">Dufourea novaeangliae</name>
    <name type="common">Sweat bee</name>
    <dbReference type="NCBI Taxonomy" id="178035"/>
    <lineage>
        <taxon>Eukaryota</taxon>
        <taxon>Metazoa</taxon>
        <taxon>Ecdysozoa</taxon>
        <taxon>Arthropoda</taxon>
        <taxon>Hexapoda</taxon>
        <taxon>Insecta</taxon>
        <taxon>Pterygota</taxon>
        <taxon>Neoptera</taxon>
        <taxon>Endopterygota</taxon>
        <taxon>Hymenoptera</taxon>
        <taxon>Apocrita</taxon>
        <taxon>Aculeata</taxon>
        <taxon>Apoidea</taxon>
        <taxon>Anthophila</taxon>
        <taxon>Halictidae</taxon>
        <taxon>Rophitinae</taxon>
        <taxon>Dufourea</taxon>
    </lineage>
</organism>
<dbReference type="Pfam" id="PF16984">
    <property type="entry name" value="Grp7_allergen"/>
    <property type="match status" value="2"/>
</dbReference>
<dbReference type="PANTHER" id="PTHR11008">
    <property type="entry name" value="PROTEIN TAKEOUT-LIKE PROTEIN"/>
    <property type="match status" value="1"/>
</dbReference>
<evidence type="ECO:0000313" key="2">
    <source>
        <dbReference type="EMBL" id="KZC05110.1"/>
    </source>
</evidence>
<reference evidence="2 3" key="1">
    <citation type="submission" date="2015-07" db="EMBL/GenBank/DDBJ databases">
        <title>The genome of Dufourea novaeangliae.</title>
        <authorList>
            <person name="Pan H."/>
            <person name="Kapheim K."/>
        </authorList>
    </citation>
    <scope>NUCLEOTIDE SEQUENCE [LARGE SCALE GENOMIC DNA]</scope>
    <source>
        <strain evidence="2">0120121106</strain>
        <tissue evidence="2">Whole body</tissue>
    </source>
</reference>
<dbReference type="InterPro" id="IPR020234">
    <property type="entry name" value="Mite_allergen_group-7"/>
</dbReference>
<accession>A0A154P1V3</accession>
<dbReference type="Proteomes" id="UP000076502">
    <property type="component" value="Unassembled WGS sequence"/>
</dbReference>
<feature type="transmembrane region" description="Helical" evidence="1">
    <location>
        <begin position="12"/>
        <end position="32"/>
    </location>
</feature>
<dbReference type="OrthoDB" id="6419576at2759"/>
<gene>
    <name evidence="2" type="ORF">WN55_08717</name>
</gene>
<dbReference type="InterPro" id="IPR038602">
    <property type="entry name" value="Mite_allergen_7_sf"/>
</dbReference>
<sequence>MMTRRAPSGGKLFSLIDAMFICCVVATVFIVSSQHSTKYVAKYFEQAESIYEEHRFEDEEEELQTDLTELINTFLPLVSKLIVAYELDPLEISDVRQNYSIRFASLPVAYGVLTYSFSSGLLHHLSDLERVDTAIGTFRDNTLSIDASLEMDSMLMSYDYFVKVLFLRQYGTILAEANSILVNVRIDIDTIDCTFVLKKLKLHRIQANNDGDDRLSVNIDELLDSILPTLQDLILKQGLDPLKMDDFSHNLKGIISHDGVFQLTNGWLQGLSVIKRAGNAILSYGDRRLTVDAMLNLEVLDMNYHYLLKYSLISRKGEFRGRFQNMKIRVVLSLDTQNYKLVVDSLRVTGVEKMTVKLEGNVIDPILNQVLKSVVKSFRNDVINMIEQQCLPIFQSLVNRINDKIPRPDRPMAEYSNENLEDIPTVIEFLLV</sequence>
<dbReference type="GO" id="GO:0005615">
    <property type="term" value="C:extracellular space"/>
    <property type="evidence" value="ECO:0007669"/>
    <property type="project" value="TreeGrafter"/>
</dbReference>
<keyword evidence="1" id="KW-0472">Membrane</keyword>